<keyword evidence="3" id="KW-1185">Reference proteome</keyword>
<feature type="region of interest" description="Disordered" evidence="1">
    <location>
        <begin position="122"/>
        <end position="153"/>
    </location>
</feature>
<evidence type="ECO:0000313" key="2">
    <source>
        <dbReference type="EMBL" id="OWF42008.1"/>
    </source>
</evidence>
<proteinExistence type="predicted"/>
<organism evidence="2 3">
    <name type="scientific">Mizuhopecten yessoensis</name>
    <name type="common">Japanese scallop</name>
    <name type="synonym">Patinopecten yessoensis</name>
    <dbReference type="NCBI Taxonomy" id="6573"/>
    <lineage>
        <taxon>Eukaryota</taxon>
        <taxon>Metazoa</taxon>
        <taxon>Spiralia</taxon>
        <taxon>Lophotrochozoa</taxon>
        <taxon>Mollusca</taxon>
        <taxon>Bivalvia</taxon>
        <taxon>Autobranchia</taxon>
        <taxon>Pteriomorphia</taxon>
        <taxon>Pectinida</taxon>
        <taxon>Pectinoidea</taxon>
        <taxon>Pectinidae</taxon>
        <taxon>Mizuhopecten</taxon>
    </lineage>
</organism>
<dbReference type="Proteomes" id="UP000242188">
    <property type="component" value="Unassembled WGS sequence"/>
</dbReference>
<feature type="compositionally biased region" description="Basic residues" evidence="1">
    <location>
        <begin position="138"/>
        <end position="148"/>
    </location>
</feature>
<evidence type="ECO:0000256" key="1">
    <source>
        <dbReference type="SAM" id="MobiDB-lite"/>
    </source>
</evidence>
<dbReference type="AlphaFoldDB" id="A0A210PZV6"/>
<gene>
    <name evidence="2" type="ORF">KP79_PYT11043</name>
</gene>
<name>A0A210PZV6_MIZYE</name>
<dbReference type="EMBL" id="NEDP02005326">
    <property type="protein sequence ID" value="OWF42008.1"/>
    <property type="molecule type" value="Genomic_DNA"/>
</dbReference>
<protein>
    <submittedName>
        <fullName evidence="2">Uncharacterized protein</fullName>
    </submittedName>
</protein>
<comment type="caution">
    <text evidence="2">The sequence shown here is derived from an EMBL/GenBank/DDBJ whole genome shotgun (WGS) entry which is preliminary data.</text>
</comment>
<accession>A0A210PZV6</accession>
<sequence length="389" mass="44452">MADKVVSARVHIFKKGNDVALDNYYIYVTHRIDSEFSDDLRELKKEHRFGERCLKRGVQKFEMELSVFERDVKRMVVVENHQAWTYASNLITAGKADLHIKLFDAELVGSPNCLVLTHCKTEGETPNTEPPANEPPAKIRKRTSHTKHKPETRAKLDLYQKVKDARKSKEDVNRTDTEIKLMEQFVTDINDLDDCVAIDELTIRCGICHRDVALNKVIIRMQPTLDKYTVRKDVVEKSAVEEEEEKIDDKPGCRENVDAYPCTATTQHFGHDIVACHLPIGILPCLPFSVASPELPVSSCSLPDTSRPSLFEQTDIEIMDTEQKQTHLPSEADIETVCRTYLVHDMNVEDTDSDSCSDYESVEHNLQTQHSPLLPKQMYDPMFDSGYQR</sequence>
<reference evidence="2 3" key="1">
    <citation type="journal article" date="2017" name="Nat. Ecol. Evol.">
        <title>Scallop genome provides insights into evolution of bilaterian karyotype and development.</title>
        <authorList>
            <person name="Wang S."/>
            <person name="Zhang J."/>
            <person name="Jiao W."/>
            <person name="Li J."/>
            <person name="Xun X."/>
            <person name="Sun Y."/>
            <person name="Guo X."/>
            <person name="Huan P."/>
            <person name="Dong B."/>
            <person name="Zhang L."/>
            <person name="Hu X."/>
            <person name="Sun X."/>
            <person name="Wang J."/>
            <person name="Zhao C."/>
            <person name="Wang Y."/>
            <person name="Wang D."/>
            <person name="Huang X."/>
            <person name="Wang R."/>
            <person name="Lv J."/>
            <person name="Li Y."/>
            <person name="Zhang Z."/>
            <person name="Liu B."/>
            <person name="Lu W."/>
            <person name="Hui Y."/>
            <person name="Liang J."/>
            <person name="Zhou Z."/>
            <person name="Hou R."/>
            <person name="Li X."/>
            <person name="Liu Y."/>
            <person name="Li H."/>
            <person name="Ning X."/>
            <person name="Lin Y."/>
            <person name="Zhao L."/>
            <person name="Xing Q."/>
            <person name="Dou J."/>
            <person name="Li Y."/>
            <person name="Mao J."/>
            <person name="Guo H."/>
            <person name="Dou H."/>
            <person name="Li T."/>
            <person name="Mu C."/>
            <person name="Jiang W."/>
            <person name="Fu Q."/>
            <person name="Fu X."/>
            <person name="Miao Y."/>
            <person name="Liu J."/>
            <person name="Yu Q."/>
            <person name="Li R."/>
            <person name="Liao H."/>
            <person name="Li X."/>
            <person name="Kong Y."/>
            <person name="Jiang Z."/>
            <person name="Chourrout D."/>
            <person name="Li R."/>
            <person name="Bao Z."/>
        </authorList>
    </citation>
    <scope>NUCLEOTIDE SEQUENCE [LARGE SCALE GENOMIC DNA]</scope>
    <source>
        <strain evidence="2 3">PY_sf001</strain>
    </source>
</reference>
<evidence type="ECO:0000313" key="3">
    <source>
        <dbReference type="Proteomes" id="UP000242188"/>
    </source>
</evidence>